<comment type="caution">
    <text evidence="6">The sequence shown here is derived from an EMBL/GenBank/DDBJ whole genome shotgun (WGS) entry which is preliminary data.</text>
</comment>
<dbReference type="Proteomes" id="UP001163846">
    <property type="component" value="Unassembled WGS sequence"/>
</dbReference>
<dbReference type="SUPFAM" id="SSF47095">
    <property type="entry name" value="HMG-box"/>
    <property type="match status" value="1"/>
</dbReference>
<dbReference type="InterPro" id="IPR036910">
    <property type="entry name" value="HMG_box_dom_sf"/>
</dbReference>
<feature type="compositionally biased region" description="Polar residues" evidence="4">
    <location>
        <begin position="275"/>
        <end position="290"/>
    </location>
</feature>
<evidence type="ECO:0000259" key="5">
    <source>
        <dbReference type="PROSITE" id="PS50118"/>
    </source>
</evidence>
<dbReference type="Gene3D" id="1.10.30.10">
    <property type="entry name" value="High mobility group box domain"/>
    <property type="match status" value="1"/>
</dbReference>
<evidence type="ECO:0000313" key="6">
    <source>
        <dbReference type="EMBL" id="KAJ3834136.1"/>
    </source>
</evidence>
<accession>A0AA38U8H7</accession>
<feature type="domain" description="HMG box" evidence="5">
    <location>
        <begin position="84"/>
        <end position="153"/>
    </location>
</feature>
<feature type="region of interest" description="Disordered" evidence="4">
    <location>
        <begin position="40"/>
        <end position="70"/>
    </location>
</feature>
<dbReference type="PROSITE" id="PS50118">
    <property type="entry name" value="HMG_BOX_2"/>
    <property type="match status" value="1"/>
</dbReference>
<feature type="compositionally biased region" description="Pro residues" evidence="4">
    <location>
        <begin position="47"/>
        <end position="61"/>
    </location>
</feature>
<keyword evidence="1 3" id="KW-0238">DNA-binding</keyword>
<sequence>MPPYRSANEYPRRSRRLSRQEPKVYDETGFEIFDDFDFSYPTEQAPIQPPASITPPPPPSPQRSRPSSDSYIVSHARRRNQDHIPRPPNAFIVYRSHWWDEHKYSPSVDRDHRQVSRIVAHRWHTLSEEQRLPFRQEAEVRKQQHALMYPGYKYAPGTRKSKPRKKVSRDSRAEKARCDKIVGEYFLEKSEMLYTLEDPDVKREPSATPELLPSPLPNSPSDNVSDVANVDDETPIDSPSAEEFVPTDEIPTLELSSPTLTLDIEEEKLPLSEQQQLSFTHDTTDRSPTTRPYLGSPLQNTNFPSQTSFDATLDFGTSGFDYNLWNSSPSVSPLFETDALASNMSQSDYLLSCSGLFGTSSSSEDTFDYSQFLNL</sequence>
<dbReference type="Pfam" id="PF00505">
    <property type="entry name" value="HMG_box"/>
    <property type="match status" value="1"/>
</dbReference>
<dbReference type="SMART" id="SM00398">
    <property type="entry name" value="HMG"/>
    <property type="match status" value="1"/>
</dbReference>
<feature type="region of interest" description="Disordered" evidence="4">
    <location>
        <begin position="1"/>
        <end position="26"/>
    </location>
</feature>
<dbReference type="AlphaFoldDB" id="A0AA38U8H7"/>
<evidence type="ECO:0000256" key="4">
    <source>
        <dbReference type="SAM" id="MobiDB-lite"/>
    </source>
</evidence>
<evidence type="ECO:0000313" key="7">
    <source>
        <dbReference type="Proteomes" id="UP001163846"/>
    </source>
</evidence>
<protein>
    <recommendedName>
        <fullName evidence="5">HMG box domain-containing protein</fullName>
    </recommendedName>
</protein>
<feature type="region of interest" description="Disordered" evidence="4">
    <location>
        <begin position="152"/>
        <end position="173"/>
    </location>
</feature>
<dbReference type="GO" id="GO:0000981">
    <property type="term" value="F:DNA-binding transcription factor activity, RNA polymerase II-specific"/>
    <property type="evidence" value="ECO:0007669"/>
    <property type="project" value="TreeGrafter"/>
</dbReference>
<dbReference type="PANTHER" id="PTHR45789">
    <property type="entry name" value="FI18025P1"/>
    <property type="match status" value="1"/>
</dbReference>
<dbReference type="InterPro" id="IPR009071">
    <property type="entry name" value="HMG_box_dom"/>
</dbReference>
<dbReference type="InterPro" id="IPR051356">
    <property type="entry name" value="SOX/SOX-like_TF"/>
</dbReference>
<dbReference type="GO" id="GO:0000978">
    <property type="term" value="F:RNA polymerase II cis-regulatory region sequence-specific DNA binding"/>
    <property type="evidence" value="ECO:0007669"/>
    <property type="project" value="TreeGrafter"/>
</dbReference>
<dbReference type="PANTHER" id="PTHR45789:SF2">
    <property type="entry name" value="FI18025P1"/>
    <property type="match status" value="1"/>
</dbReference>
<dbReference type="EMBL" id="MU806576">
    <property type="protein sequence ID" value="KAJ3834136.1"/>
    <property type="molecule type" value="Genomic_DNA"/>
</dbReference>
<keyword evidence="7" id="KW-1185">Reference proteome</keyword>
<feature type="region of interest" description="Disordered" evidence="4">
    <location>
        <begin position="200"/>
        <end position="225"/>
    </location>
</feature>
<reference evidence="6" key="1">
    <citation type="submission" date="2022-08" db="EMBL/GenBank/DDBJ databases">
        <authorList>
            <consortium name="DOE Joint Genome Institute"/>
            <person name="Min B."/>
            <person name="Riley R."/>
            <person name="Sierra-Patev S."/>
            <person name="Naranjo-Ortiz M."/>
            <person name="Looney B."/>
            <person name="Konkel Z."/>
            <person name="Slot J.C."/>
            <person name="Sakamoto Y."/>
            <person name="Steenwyk J.L."/>
            <person name="Rokas A."/>
            <person name="Carro J."/>
            <person name="Camarero S."/>
            <person name="Ferreira P."/>
            <person name="Molpeceres G."/>
            <person name="Ruiz-Duenas F.J."/>
            <person name="Serrano A."/>
            <person name="Henrissat B."/>
            <person name="Drula E."/>
            <person name="Hughes K.W."/>
            <person name="Mata J.L."/>
            <person name="Ishikawa N.K."/>
            <person name="Vargas-Isla R."/>
            <person name="Ushijima S."/>
            <person name="Smith C.A."/>
            <person name="Ahrendt S."/>
            <person name="Andreopoulos W."/>
            <person name="He G."/>
            <person name="Labutti K."/>
            <person name="Lipzen A."/>
            <person name="Ng V."/>
            <person name="Sandor L."/>
            <person name="Barry K."/>
            <person name="Martinez A.T."/>
            <person name="Xiao Y."/>
            <person name="Gibbons J.G."/>
            <person name="Terashima K."/>
            <person name="Hibbett D.S."/>
            <person name="Grigoriev I.V."/>
        </authorList>
    </citation>
    <scope>NUCLEOTIDE SEQUENCE</scope>
    <source>
        <strain evidence="6">TFB9207</strain>
    </source>
</reference>
<name>A0AA38U8H7_9AGAR</name>
<evidence type="ECO:0000256" key="2">
    <source>
        <dbReference type="ARBA" id="ARBA00023242"/>
    </source>
</evidence>
<feature type="DNA-binding region" description="HMG box" evidence="3">
    <location>
        <begin position="84"/>
        <end position="153"/>
    </location>
</feature>
<dbReference type="GO" id="GO:0005634">
    <property type="term" value="C:nucleus"/>
    <property type="evidence" value="ECO:0007669"/>
    <property type="project" value="UniProtKB-UniRule"/>
</dbReference>
<keyword evidence="2 3" id="KW-0539">Nucleus</keyword>
<feature type="region of interest" description="Disordered" evidence="4">
    <location>
        <begin position="275"/>
        <end position="294"/>
    </location>
</feature>
<organism evidence="6 7">
    <name type="scientific">Lentinula raphanica</name>
    <dbReference type="NCBI Taxonomy" id="153919"/>
    <lineage>
        <taxon>Eukaryota</taxon>
        <taxon>Fungi</taxon>
        <taxon>Dikarya</taxon>
        <taxon>Basidiomycota</taxon>
        <taxon>Agaricomycotina</taxon>
        <taxon>Agaricomycetes</taxon>
        <taxon>Agaricomycetidae</taxon>
        <taxon>Agaricales</taxon>
        <taxon>Marasmiineae</taxon>
        <taxon>Omphalotaceae</taxon>
        <taxon>Lentinula</taxon>
    </lineage>
</organism>
<proteinExistence type="predicted"/>
<evidence type="ECO:0000256" key="1">
    <source>
        <dbReference type="ARBA" id="ARBA00023125"/>
    </source>
</evidence>
<gene>
    <name evidence="6" type="ORF">F5878DRAFT_728392</name>
</gene>
<dbReference type="CDD" id="cd01389">
    <property type="entry name" value="HMG-box_ROX1-like"/>
    <property type="match status" value="1"/>
</dbReference>
<evidence type="ECO:0000256" key="3">
    <source>
        <dbReference type="PROSITE-ProRule" id="PRU00267"/>
    </source>
</evidence>